<keyword evidence="5 7" id="KW-1133">Transmembrane helix</keyword>
<dbReference type="OrthoDB" id="871140at2"/>
<keyword evidence="4 7" id="KW-0812">Transmembrane</keyword>
<dbReference type="Pfam" id="PF01790">
    <property type="entry name" value="LGT"/>
    <property type="match status" value="1"/>
</dbReference>
<feature type="transmembrane region" description="Helical" evidence="7">
    <location>
        <begin position="64"/>
        <end position="86"/>
    </location>
</feature>
<dbReference type="EC" id="2.5.1.145" evidence="7"/>
<name>A0A2V3U130_9HYPH</name>
<dbReference type="GO" id="GO:0008961">
    <property type="term" value="F:phosphatidylglycerol-prolipoprotein diacylglyceryl transferase activity"/>
    <property type="evidence" value="ECO:0007669"/>
    <property type="project" value="UniProtKB-UniRule"/>
</dbReference>
<evidence type="ECO:0000313" key="9">
    <source>
        <dbReference type="Proteomes" id="UP000248021"/>
    </source>
</evidence>
<feature type="transmembrane region" description="Helical" evidence="7">
    <location>
        <begin position="251"/>
        <end position="274"/>
    </location>
</feature>
<keyword evidence="9" id="KW-1185">Reference proteome</keyword>
<feature type="transmembrane region" description="Helical" evidence="7">
    <location>
        <begin position="211"/>
        <end position="231"/>
    </location>
</feature>
<comment type="function">
    <text evidence="7">Catalyzes the transfer of the diacylglyceryl group from phosphatidylglycerol to the sulfhydryl group of the N-terminal cysteine of a prolipoprotein, the first step in the formation of mature lipoproteins.</text>
</comment>
<comment type="similarity">
    <text evidence="1 7">Belongs to the Lgt family.</text>
</comment>
<dbReference type="EMBL" id="QJJK01000009">
    <property type="protein sequence ID" value="PXW55711.1"/>
    <property type="molecule type" value="Genomic_DNA"/>
</dbReference>
<comment type="pathway">
    <text evidence="7">Protein modification; lipoprotein biosynthesis (diacylglyceryl transfer).</text>
</comment>
<keyword evidence="2 7" id="KW-1003">Cell membrane</keyword>
<evidence type="ECO:0000256" key="2">
    <source>
        <dbReference type="ARBA" id="ARBA00022475"/>
    </source>
</evidence>
<feature type="transmembrane region" description="Helical" evidence="7">
    <location>
        <begin position="20"/>
        <end position="40"/>
    </location>
</feature>
<organism evidence="8 9">
    <name type="scientific">Chelatococcus asaccharovorans</name>
    <dbReference type="NCBI Taxonomy" id="28210"/>
    <lineage>
        <taxon>Bacteria</taxon>
        <taxon>Pseudomonadati</taxon>
        <taxon>Pseudomonadota</taxon>
        <taxon>Alphaproteobacteria</taxon>
        <taxon>Hyphomicrobiales</taxon>
        <taxon>Chelatococcaceae</taxon>
        <taxon>Chelatococcus</taxon>
    </lineage>
</organism>
<evidence type="ECO:0000256" key="3">
    <source>
        <dbReference type="ARBA" id="ARBA00022679"/>
    </source>
</evidence>
<feature type="binding site" evidence="7">
    <location>
        <position position="147"/>
    </location>
    <ligand>
        <name>a 1,2-diacyl-sn-glycero-3-phospho-(1'-sn-glycerol)</name>
        <dbReference type="ChEBI" id="CHEBI:64716"/>
    </ligand>
</feature>
<accession>A0A2V3U130</accession>
<evidence type="ECO:0000313" key="8">
    <source>
        <dbReference type="EMBL" id="PXW55711.1"/>
    </source>
</evidence>
<comment type="subcellular location">
    <subcellularLocation>
        <location evidence="7">Cell membrane</location>
        <topology evidence="7">Multi-pass membrane protein</topology>
    </subcellularLocation>
</comment>
<evidence type="ECO:0000256" key="1">
    <source>
        <dbReference type="ARBA" id="ARBA00007150"/>
    </source>
</evidence>
<reference evidence="8 9" key="1">
    <citation type="submission" date="2018-05" db="EMBL/GenBank/DDBJ databases">
        <title>Genomic Encyclopedia of Type Strains, Phase IV (KMG-IV): sequencing the most valuable type-strain genomes for metagenomic binning, comparative biology and taxonomic classification.</title>
        <authorList>
            <person name="Goeker M."/>
        </authorList>
    </citation>
    <scope>NUCLEOTIDE SEQUENCE [LARGE SCALE GENOMIC DNA]</scope>
    <source>
        <strain evidence="8 9">DSM 6462</strain>
    </source>
</reference>
<dbReference type="Proteomes" id="UP000248021">
    <property type="component" value="Unassembled WGS sequence"/>
</dbReference>
<dbReference type="UniPathway" id="UPA00664"/>
<comment type="caution">
    <text evidence="8">The sequence shown here is derived from an EMBL/GenBank/DDBJ whole genome shotgun (WGS) entry which is preliminary data.</text>
</comment>
<evidence type="ECO:0000256" key="6">
    <source>
        <dbReference type="ARBA" id="ARBA00023136"/>
    </source>
</evidence>
<feature type="transmembrane region" description="Helical" evidence="7">
    <location>
        <begin position="131"/>
        <end position="152"/>
    </location>
</feature>
<dbReference type="PANTHER" id="PTHR30589">
    <property type="entry name" value="PROLIPOPROTEIN DIACYLGLYCERYL TRANSFERASE"/>
    <property type="match status" value="1"/>
</dbReference>
<dbReference type="GO" id="GO:0005886">
    <property type="term" value="C:plasma membrane"/>
    <property type="evidence" value="ECO:0007669"/>
    <property type="project" value="UniProtKB-SubCell"/>
</dbReference>
<keyword evidence="6 7" id="KW-0472">Membrane</keyword>
<comment type="catalytic activity">
    <reaction evidence="7">
        <text>L-cysteinyl-[prolipoprotein] + a 1,2-diacyl-sn-glycero-3-phospho-(1'-sn-glycerol) = an S-1,2-diacyl-sn-glyceryl-L-cysteinyl-[prolipoprotein] + sn-glycerol 1-phosphate + H(+)</text>
        <dbReference type="Rhea" id="RHEA:56712"/>
        <dbReference type="Rhea" id="RHEA-COMP:14679"/>
        <dbReference type="Rhea" id="RHEA-COMP:14680"/>
        <dbReference type="ChEBI" id="CHEBI:15378"/>
        <dbReference type="ChEBI" id="CHEBI:29950"/>
        <dbReference type="ChEBI" id="CHEBI:57685"/>
        <dbReference type="ChEBI" id="CHEBI:64716"/>
        <dbReference type="ChEBI" id="CHEBI:140658"/>
        <dbReference type="EC" id="2.5.1.145"/>
    </reaction>
</comment>
<protein>
    <recommendedName>
        <fullName evidence="7">Phosphatidylglycerol--prolipoprotein diacylglyceryl transferase</fullName>
        <ecNumber evidence="7">2.5.1.145</ecNumber>
    </recommendedName>
</protein>
<gene>
    <name evidence="7" type="primary">lgt</name>
    <name evidence="8" type="ORF">C7450_109119</name>
</gene>
<dbReference type="AlphaFoldDB" id="A0A2V3U130"/>
<dbReference type="GO" id="GO:0042158">
    <property type="term" value="P:lipoprotein biosynthetic process"/>
    <property type="evidence" value="ECO:0007669"/>
    <property type="project" value="UniProtKB-UniRule"/>
</dbReference>
<dbReference type="NCBIfam" id="TIGR00544">
    <property type="entry name" value="lgt"/>
    <property type="match status" value="1"/>
</dbReference>
<dbReference type="PROSITE" id="PS01311">
    <property type="entry name" value="LGT"/>
    <property type="match status" value="1"/>
</dbReference>
<keyword evidence="8" id="KW-0449">Lipoprotein</keyword>
<feature type="transmembrane region" description="Helical" evidence="7">
    <location>
        <begin position="186"/>
        <end position="204"/>
    </location>
</feature>
<proteinExistence type="inferred from homology"/>
<dbReference type="RefSeq" id="WP_110376493.1">
    <property type="nucleotide sequence ID" value="NZ_CAKNFM010000006.1"/>
</dbReference>
<dbReference type="InterPro" id="IPR001640">
    <property type="entry name" value="Lgt"/>
</dbReference>
<feature type="transmembrane region" description="Helical" evidence="7">
    <location>
        <begin position="98"/>
        <end position="119"/>
    </location>
</feature>
<keyword evidence="3 7" id="KW-0808">Transferase</keyword>
<evidence type="ECO:0000256" key="5">
    <source>
        <dbReference type="ARBA" id="ARBA00022989"/>
    </source>
</evidence>
<sequence length="302" mass="32635">MPFAINFPVIDPVIFAIGPFAVRWYALAYVIGLIGGWLLMRRLVATPALWGDIRRPSRNDLDDLLVYVALGVVLGGRLGYVLFYNFSYYIHAPAEIFAVWRGGMSFHGGLFGAIAAIILFGRARNLPVMPLFDLAGTVAPIGLFFGRIANFINDELWGRPAPDVPWAVVFPSGGPVPRHPSQLYEAFAEGILLFLIVALVVRIAGYRRPGLVAGVFGAGYAVARATCEFFREPDPQLGFLFGRDVTALQGGVTMGMLLSLPLFIAGLWLIVWALRRPPLQAGAVPSAAVAGDGAKPAKDQPV</sequence>
<evidence type="ECO:0000256" key="7">
    <source>
        <dbReference type="HAMAP-Rule" id="MF_01147"/>
    </source>
</evidence>
<dbReference type="PANTHER" id="PTHR30589:SF0">
    <property type="entry name" value="PHOSPHATIDYLGLYCEROL--PROLIPOPROTEIN DIACYLGLYCERYL TRANSFERASE"/>
    <property type="match status" value="1"/>
</dbReference>
<dbReference type="HAMAP" id="MF_01147">
    <property type="entry name" value="Lgt"/>
    <property type="match status" value="1"/>
</dbReference>
<evidence type="ECO:0000256" key="4">
    <source>
        <dbReference type="ARBA" id="ARBA00022692"/>
    </source>
</evidence>